<evidence type="ECO:0000313" key="1">
    <source>
        <dbReference type="EMBL" id="QHS95031.1"/>
    </source>
</evidence>
<name>A0A6C0BTC7_9ZZZZ</name>
<protein>
    <submittedName>
        <fullName evidence="1">Uncharacterized protein</fullName>
    </submittedName>
</protein>
<dbReference type="AlphaFoldDB" id="A0A6C0BTC7"/>
<sequence length="87" mass="9088">MFEAFDLSELIKRAIKYLVEGLMVAIAAFAIPNAKRGLNLEEIALIALTAAATFAILDTYIPSMAVSARSGAGFGIGANLVGFPKGL</sequence>
<dbReference type="EMBL" id="MN739237">
    <property type="protein sequence ID" value="QHS95031.1"/>
    <property type="molecule type" value="Genomic_DNA"/>
</dbReference>
<reference evidence="1" key="1">
    <citation type="journal article" date="2020" name="Nature">
        <title>Giant virus diversity and host interactions through global metagenomics.</title>
        <authorList>
            <person name="Schulz F."/>
            <person name="Roux S."/>
            <person name="Paez-Espino D."/>
            <person name="Jungbluth S."/>
            <person name="Walsh D.A."/>
            <person name="Denef V.J."/>
            <person name="McMahon K.D."/>
            <person name="Konstantinidis K.T."/>
            <person name="Eloe-Fadrosh E.A."/>
            <person name="Kyrpides N.C."/>
            <person name="Woyke T."/>
        </authorList>
    </citation>
    <scope>NUCLEOTIDE SEQUENCE</scope>
    <source>
        <strain evidence="1">GVMAG-M-3300018428-16</strain>
    </source>
</reference>
<organism evidence="1">
    <name type="scientific">viral metagenome</name>
    <dbReference type="NCBI Taxonomy" id="1070528"/>
    <lineage>
        <taxon>unclassified sequences</taxon>
        <taxon>metagenomes</taxon>
        <taxon>organismal metagenomes</taxon>
    </lineage>
</organism>
<proteinExistence type="predicted"/>
<accession>A0A6C0BTC7</accession>